<sequence length="337" mass="37513">MKLSILDQTPISEDEMPKDAFLHTIDLALKAEKWGYHRFWVSEHHHSPKVVGSAPEVLISYILANTSKIRVGSGGVMLQHYSPYKVAEVFHVLEALAPGRVDLGIGSAPGGLPLSTEALQQGNSGKTLEEKLLELRQFLHGTVPAEHNLYGLKAIPEPENSLDFYLLGTSLKSAKIASEFGSPYVFAQFINSDSDELEAAIQQYRSSYKFRSAEKSAYVILAVSVIVASTDAEAKVLKSKEQHVKITFEDGTKINVDDIQKAEEFVRQSEKLAKIEVKEKTVIAGSPSTVYEALDELKKKYQVDEFIIVTKIQDRKKRQRSYELLADEVKSKSKSTV</sequence>
<dbReference type="RefSeq" id="WP_053604417.1">
    <property type="nucleotide sequence ID" value="NZ_CP012600.1"/>
</dbReference>
<gene>
    <name evidence="3" type="ORF">AM592_14270</name>
</gene>
<dbReference type="InterPro" id="IPR036661">
    <property type="entry name" value="Luciferase-like_sf"/>
</dbReference>
<name>A0A0M3RA58_9BACI</name>
<evidence type="ECO:0000313" key="3">
    <source>
        <dbReference type="EMBL" id="ALC82612.1"/>
    </source>
</evidence>
<dbReference type="AlphaFoldDB" id="A0A0M3RA58"/>
<reference evidence="3" key="1">
    <citation type="journal article" date="2016" name="Int. J. Syst. Evol. Microbiol.">
        <title>Bacillus gobiensis sp. nov., isolated from a soil sample.</title>
        <authorList>
            <person name="Liu B."/>
            <person name="Liu G.H."/>
            <person name="Cetin S."/>
            <person name="Schumann P."/>
            <person name="Pan Z.Z."/>
            <person name="Chen Q.Q."/>
        </authorList>
    </citation>
    <scope>NUCLEOTIDE SEQUENCE [LARGE SCALE GENOMIC DNA]</scope>
    <source>
        <strain evidence="3">FJAT-4402</strain>
    </source>
</reference>
<dbReference type="InterPro" id="IPR011251">
    <property type="entry name" value="Luciferase-like_dom"/>
</dbReference>
<dbReference type="STRING" id="1441095.AM592_14270"/>
<dbReference type="FunFam" id="3.20.20.30:FF:000002">
    <property type="entry name" value="LLM class flavin-dependent oxidoreductase"/>
    <property type="match status" value="1"/>
</dbReference>
<dbReference type="EMBL" id="CP012600">
    <property type="protein sequence ID" value="ALC82612.1"/>
    <property type="molecule type" value="Genomic_DNA"/>
</dbReference>
<dbReference type="SUPFAM" id="SSF51679">
    <property type="entry name" value="Bacterial luciferase-like"/>
    <property type="match status" value="1"/>
</dbReference>
<dbReference type="GO" id="GO:0005829">
    <property type="term" value="C:cytosol"/>
    <property type="evidence" value="ECO:0007669"/>
    <property type="project" value="TreeGrafter"/>
</dbReference>
<organism evidence="3 4">
    <name type="scientific">Bacillus gobiensis</name>
    <dbReference type="NCBI Taxonomy" id="1441095"/>
    <lineage>
        <taxon>Bacteria</taxon>
        <taxon>Bacillati</taxon>
        <taxon>Bacillota</taxon>
        <taxon>Bacilli</taxon>
        <taxon>Bacillales</taxon>
        <taxon>Bacillaceae</taxon>
        <taxon>Bacillus</taxon>
    </lineage>
</organism>
<dbReference type="PATRIC" id="fig|1441095.3.peg.3145"/>
<dbReference type="Pfam" id="PF00296">
    <property type="entry name" value="Bac_luciferase"/>
    <property type="match status" value="1"/>
</dbReference>
<dbReference type="PANTHER" id="PTHR30137:SF20">
    <property type="entry name" value="N-ACETYL-S-ALKYLCYSTEINE MONOOXYGENASE"/>
    <property type="match status" value="1"/>
</dbReference>
<dbReference type="InterPro" id="IPR019949">
    <property type="entry name" value="CmoO-like"/>
</dbReference>
<dbReference type="GO" id="GO:0016705">
    <property type="term" value="F:oxidoreductase activity, acting on paired donors, with incorporation or reduction of molecular oxygen"/>
    <property type="evidence" value="ECO:0007669"/>
    <property type="project" value="InterPro"/>
</dbReference>
<keyword evidence="4" id="KW-1185">Reference proteome</keyword>
<dbReference type="CDD" id="cd00347">
    <property type="entry name" value="Flavin_utilizing_monoxygenases"/>
    <property type="match status" value="1"/>
</dbReference>
<dbReference type="Gene3D" id="3.20.20.30">
    <property type="entry name" value="Luciferase-like domain"/>
    <property type="match status" value="1"/>
</dbReference>
<dbReference type="PANTHER" id="PTHR30137">
    <property type="entry name" value="LUCIFERASE-LIKE MONOOXYGENASE"/>
    <property type="match status" value="1"/>
</dbReference>
<dbReference type="InterPro" id="IPR050766">
    <property type="entry name" value="Bact_Lucif_Oxidored"/>
</dbReference>
<comment type="similarity">
    <text evidence="1">To bacterial alkanal monooxygenase alpha and beta chains.</text>
</comment>
<protein>
    <recommendedName>
        <fullName evidence="2">Luciferase-like domain-containing protein</fullName>
    </recommendedName>
</protein>
<proteinExistence type="predicted"/>
<dbReference type="Proteomes" id="UP000067625">
    <property type="component" value="Chromosome"/>
</dbReference>
<feature type="domain" description="Luciferase-like" evidence="2">
    <location>
        <begin position="1"/>
        <end position="298"/>
    </location>
</feature>
<evidence type="ECO:0000256" key="1">
    <source>
        <dbReference type="ARBA" id="ARBA00007789"/>
    </source>
</evidence>
<dbReference type="NCBIfam" id="TIGR03558">
    <property type="entry name" value="oxido_grp_1"/>
    <property type="match status" value="1"/>
</dbReference>
<dbReference type="OrthoDB" id="9780518at2"/>
<accession>A0A0M3RA58</accession>
<evidence type="ECO:0000313" key="4">
    <source>
        <dbReference type="Proteomes" id="UP000067625"/>
    </source>
</evidence>
<evidence type="ECO:0000259" key="2">
    <source>
        <dbReference type="Pfam" id="PF00296"/>
    </source>
</evidence>